<organism evidence="3 4">
    <name type="scientific">Membranihabitans marinus</name>
    <dbReference type="NCBI Taxonomy" id="1227546"/>
    <lineage>
        <taxon>Bacteria</taxon>
        <taxon>Pseudomonadati</taxon>
        <taxon>Bacteroidota</taxon>
        <taxon>Saprospiria</taxon>
        <taxon>Saprospirales</taxon>
        <taxon>Saprospiraceae</taxon>
        <taxon>Membranihabitans</taxon>
    </lineage>
</organism>
<dbReference type="RefSeq" id="WP_222580687.1">
    <property type="nucleotide sequence ID" value="NZ_JAHVHU010000012.1"/>
</dbReference>
<dbReference type="Pfam" id="PF16370">
    <property type="entry name" value="MetallophosC"/>
    <property type="match status" value="1"/>
</dbReference>
<dbReference type="PANTHER" id="PTHR43143">
    <property type="entry name" value="METALLOPHOSPHOESTERASE, CALCINEURIN SUPERFAMILY"/>
    <property type="match status" value="1"/>
</dbReference>
<dbReference type="InterPro" id="IPR032285">
    <property type="entry name" value="Metallophos_N"/>
</dbReference>
<accession>A0A953HWN3</accession>
<protein>
    <submittedName>
        <fullName evidence="3">Calcineurin-like phosphoesterase family protein</fullName>
    </submittedName>
</protein>
<name>A0A953HWN3_9BACT</name>
<feature type="domain" description="Calcineurin-like phosphoesterase N-terminal" evidence="2">
    <location>
        <begin position="49"/>
        <end position="112"/>
    </location>
</feature>
<dbReference type="InterPro" id="IPR013783">
    <property type="entry name" value="Ig-like_fold"/>
</dbReference>
<dbReference type="Gene3D" id="2.60.40.10">
    <property type="entry name" value="Immunoglobulins"/>
    <property type="match status" value="1"/>
</dbReference>
<evidence type="ECO:0000259" key="2">
    <source>
        <dbReference type="Pfam" id="PF16371"/>
    </source>
</evidence>
<dbReference type="InterPro" id="IPR051918">
    <property type="entry name" value="STPP_CPPED1"/>
</dbReference>
<evidence type="ECO:0000313" key="3">
    <source>
        <dbReference type="EMBL" id="MBY5959148.1"/>
    </source>
</evidence>
<keyword evidence="4" id="KW-1185">Reference proteome</keyword>
<dbReference type="Proteomes" id="UP000753961">
    <property type="component" value="Unassembled WGS sequence"/>
</dbReference>
<dbReference type="Pfam" id="PF16371">
    <property type="entry name" value="MetallophosN"/>
    <property type="match status" value="1"/>
</dbReference>
<evidence type="ECO:0000313" key="4">
    <source>
        <dbReference type="Proteomes" id="UP000753961"/>
    </source>
</evidence>
<evidence type="ECO:0000259" key="1">
    <source>
        <dbReference type="Pfam" id="PF16370"/>
    </source>
</evidence>
<dbReference type="Gene3D" id="3.60.21.10">
    <property type="match status" value="1"/>
</dbReference>
<dbReference type="PANTHER" id="PTHR43143:SF6">
    <property type="entry name" value="BLL3016 PROTEIN"/>
    <property type="match status" value="1"/>
</dbReference>
<sequence>MMNSSLEPGTPIRLYLIVGILLLNISTVCGQQVRGIVYEDANQNQVLDPNEKGIPNVAVSNGVEVTQTDRDGKYVLPGSDDQIIFVIKPAGYQFAINEYQQPQFYYNHKPNGSPRLKYSGVAPTGPLPESINFGLTPTDEADEYSLVVFGDPQPYTLEQVHYFNQGIVSELVGNKKHSFGISLGDLVGDDLTLFYPYLHATSRIGLPWYHVYGNHDMNFDAKEDRYADETFEAVFGPANYSFNYGKVHYIILDDVLYPDPRDGRGYWGGFRKDQLEFVKNDLKYVPKDHLVIVSFHIPITEYNGGDQFRDSDREKLFDLLKDHLNTLSLSAHTHFQMHDFFGKDRGWKGNKVHHHYNVGTTSGDWYSGSMDRYNTPNARMRDGTPKGYAILNIDGNKYEFDYKVAGEDEAHKMHIHTPKVVPGGGRSRGEVVVNFYQGSRRDSLFFRVNEEEWQPMRYAPSFDPVITKVQHDWDYYYSLPEGRRPSHPIISTHIWRSRIPNHLEPGEHILEVKAVDFMGRTYTNKTTYVIR</sequence>
<dbReference type="InterPro" id="IPR032288">
    <property type="entry name" value="Metallophos_C"/>
</dbReference>
<dbReference type="SUPFAM" id="SSF56300">
    <property type="entry name" value="Metallo-dependent phosphatases"/>
    <property type="match status" value="1"/>
</dbReference>
<dbReference type="EMBL" id="JAHVHU010000012">
    <property type="protein sequence ID" value="MBY5959148.1"/>
    <property type="molecule type" value="Genomic_DNA"/>
</dbReference>
<gene>
    <name evidence="3" type="ORF">KUV50_13430</name>
</gene>
<proteinExistence type="predicted"/>
<feature type="domain" description="Calcineurin-like phosphoesterase C-terminal" evidence="1">
    <location>
        <begin position="356"/>
        <end position="522"/>
    </location>
</feature>
<comment type="caution">
    <text evidence="3">The sequence shown here is derived from an EMBL/GenBank/DDBJ whole genome shotgun (WGS) entry which is preliminary data.</text>
</comment>
<reference evidence="3" key="1">
    <citation type="submission" date="2021-06" db="EMBL/GenBank/DDBJ databases">
        <title>44 bacteria genomes isolated from Dapeng, Shenzhen.</title>
        <authorList>
            <person name="Zheng W."/>
            <person name="Yu S."/>
            <person name="Huang Y."/>
        </authorList>
    </citation>
    <scope>NUCLEOTIDE SEQUENCE</scope>
    <source>
        <strain evidence="3">DP5N28-2</strain>
    </source>
</reference>
<dbReference type="SUPFAM" id="SSF117074">
    <property type="entry name" value="Hypothetical protein PA1324"/>
    <property type="match status" value="1"/>
</dbReference>
<dbReference type="InterPro" id="IPR029052">
    <property type="entry name" value="Metallo-depent_PP-like"/>
</dbReference>
<dbReference type="AlphaFoldDB" id="A0A953HWN3"/>